<comment type="caution">
    <text evidence="1">The sequence shown here is derived from an EMBL/GenBank/DDBJ whole genome shotgun (WGS) entry which is preliminary data.</text>
</comment>
<organism evidence="1 2">
    <name type="scientific">Pristionchus entomophagus</name>
    <dbReference type="NCBI Taxonomy" id="358040"/>
    <lineage>
        <taxon>Eukaryota</taxon>
        <taxon>Metazoa</taxon>
        <taxon>Ecdysozoa</taxon>
        <taxon>Nematoda</taxon>
        <taxon>Chromadorea</taxon>
        <taxon>Rhabditida</taxon>
        <taxon>Rhabditina</taxon>
        <taxon>Diplogasteromorpha</taxon>
        <taxon>Diplogasteroidea</taxon>
        <taxon>Neodiplogasteridae</taxon>
        <taxon>Pristionchus</taxon>
    </lineage>
</organism>
<name>A0AAV5SP72_9BILA</name>
<dbReference type="Proteomes" id="UP001432027">
    <property type="component" value="Unassembled WGS sequence"/>
</dbReference>
<dbReference type="AlphaFoldDB" id="A0AAV5SP72"/>
<sequence>LLSRHRKEKESKRSISVSTANSAFSKAGFIMLTVPDGGSREEEPKPVPVSAIRTPSRFSRSVTLAAVPFSESARIAAAAAAAEAAANEALDQSADPNNK</sequence>
<evidence type="ECO:0000313" key="2">
    <source>
        <dbReference type="Proteomes" id="UP001432027"/>
    </source>
</evidence>
<feature type="non-terminal residue" evidence="1">
    <location>
        <position position="1"/>
    </location>
</feature>
<proteinExistence type="predicted"/>
<gene>
    <name evidence="1" type="ORF">PENTCL1PPCAC_7326</name>
</gene>
<reference evidence="1" key="1">
    <citation type="submission" date="2023-10" db="EMBL/GenBank/DDBJ databases">
        <title>Genome assembly of Pristionchus species.</title>
        <authorList>
            <person name="Yoshida K."/>
            <person name="Sommer R.J."/>
        </authorList>
    </citation>
    <scope>NUCLEOTIDE SEQUENCE</scope>
    <source>
        <strain evidence="1">RS0144</strain>
    </source>
</reference>
<evidence type="ECO:0000313" key="1">
    <source>
        <dbReference type="EMBL" id="GMS85151.1"/>
    </source>
</evidence>
<accession>A0AAV5SP72</accession>
<dbReference type="EMBL" id="BTSX01000002">
    <property type="protein sequence ID" value="GMS85151.1"/>
    <property type="molecule type" value="Genomic_DNA"/>
</dbReference>
<feature type="non-terminal residue" evidence="1">
    <location>
        <position position="99"/>
    </location>
</feature>
<protein>
    <submittedName>
        <fullName evidence="1">Uncharacterized protein</fullName>
    </submittedName>
</protein>
<keyword evidence="2" id="KW-1185">Reference proteome</keyword>